<dbReference type="RefSeq" id="WP_266347983.1">
    <property type="nucleotide sequence ID" value="NZ_JAPKNG010000002.1"/>
</dbReference>
<keyword evidence="2" id="KW-1185">Reference proteome</keyword>
<accession>A0ABU0H415</accession>
<sequence>MDAERQLLEDIEQEERGFLRLELGQGASLVVSASGGRVFGPFMDGNDPLGWCPDRPEFARMLREHQWNIGGERVWLAPEGLFNFTDPNHVIETYRVDPSLDPGSWRLERRGAGCLLSLDADVALASGTGSIGVRISRTIEPFATNAAVGARAVAGYRQRVEVRQTGGETLPLVPWIIRQVAPGGMAFASASDGGTTTAIFGDPPRSALKARDGHWQVDMSGPGFYKVACHRDAIGRGDMGYLKAFGANTAFAVLCQPVLAVASAYPETLPLDRAATGQAAALFYDSGRFGAYGELELYGHRTPAGRGVLETDCLLLRGAAAELRQRIGLADD</sequence>
<organism evidence="1 2">
    <name type="scientific">Kaistia dalseonensis</name>
    <dbReference type="NCBI Taxonomy" id="410840"/>
    <lineage>
        <taxon>Bacteria</taxon>
        <taxon>Pseudomonadati</taxon>
        <taxon>Pseudomonadota</taxon>
        <taxon>Alphaproteobacteria</taxon>
        <taxon>Hyphomicrobiales</taxon>
        <taxon>Kaistiaceae</taxon>
        <taxon>Kaistia</taxon>
    </lineage>
</organism>
<comment type="caution">
    <text evidence="1">The sequence shown here is derived from an EMBL/GenBank/DDBJ whole genome shotgun (WGS) entry which is preliminary data.</text>
</comment>
<dbReference type="Proteomes" id="UP001241603">
    <property type="component" value="Unassembled WGS sequence"/>
</dbReference>
<dbReference type="EMBL" id="JAUSVO010000002">
    <property type="protein sequence ID" value="MDQ0437046.1"/>
    <property type="molecule type" value="Genomic_DNA"/>
</dbReference>
<name>A0ABU0H415_9HYPH</name>
<proteinExistence type="predicted"/>
<evidence type="ECO:0000313" key="1">
    <source>
        <dbReference type="EMBL" id="MDQ0437046.1"/>
    </source>
</evidence>
<gene>
    <name evidence="1" type="ORF">QO014_001431</name>
</gene>
<reference evidence="1 2" key="1">
    <citation type="submission" date="2023-07" db="EMBL/GenBank/DDBJ databases">
        <title>Genomic Encyclopedia of Type Strains, Phase IV (KMG-IV): sequencing the most valuable type-strain genomes for metagenomic binning, comparative biology and taxonomic classification.</title>
        <authorList>
            <person name="Goeker M."/>
        </authorList>
    </citation>
    <scope>NUCLEOTIDE SEQUENCE [LARGE SCALE GENOMIC DNA]</scope>
    <source>
        <strain evidence="1 2">B6-8</strain>
    </source>
</reference>
<protein>
    <submittedName>
        <fullName evidence="1">Uncharacterized protein</fullName>
    </submittedName>
</protein>
<evidence type="ECO:0000313" key="2">
    <source>
        <dbReference type="Proteomes" id="UP001241603"/>
    </source>
</evidence>